<protein>
    <recommendedName>
        <fullName evidence="5">DUF630 domain-containing protein</fullName>
    </recommendedName>
</protein>
<dbReference type="eggNOG" id="ENOG502QSAZ">
    <property type="taxonomic scope" value="Eukaryota"/>
</dbReference>
<dbReference type="OMA" id="ECHHLQL"/>
<organism evidence="3 4">
    <name type="scientific">Sorghum bicolor</name>
    <name type="common">Sorghum</name>
    <name type="synonym">Sorghum vulgare</name>
    <dbReference type="NCBI Taxonomy" id="4558"/>
    <lineage>
        <taxon>Eukaryota</taxon>
        <taxon>Viridiplantae</taxon>
        <taxon>Streptophyta</taxon>
        <taxon>Embryophyta</taxon>
        <taxon>Tracheophyta</taxon>
        <taxon>Spermatophyta</taxon>
        <taxon>Magnoliopsida</taxon>
        <taxon>Liliopsida</taxon>
        <taxon>Poales</taxon>
        <taxon>Poaceae</taxon>
        <taxon>PACMAD clade</taxon>
        <taxon>Panicoideae</taxon>
        <taxon>Andropogonodae</taxon>
        <taxon>Andropogoneae</taxon>
        <taxon>Sorghinae</taxon>
        <taxon>Sorghum</taxon>
    </lineage>
</organism>
<dbReference type="Pfam" id="PF04783">
    <property type="entry name" value="DUF630"/>
    <property type="match status" value="1"/>
</dbReference>
<dbReference type="Proteomes" id="UP000000768">
    <property type="component" value="Chromosome 2"/>
</dbReference>
<feature type="domain" description="DUF632" evidence="1">
    <location>
        <begin position="165"/>
        <end position="328"/>
    </location>
</feature>
<feature type="domain" description="DUF630" evidence="2">
    <location>
        <begin position="1"/>
        <end position="59"/>
    </location>
</feature>
<evidence type="ECO:0008006" key="5">
    <source>
        <dbReference type="Google" id="ProtNLM"/>
    </source>
</evidence>
<dbReference type="AlphaFoldDB" id="A0A1W0W814"/>
<sequence>MGLPPSKIEDDKVLVLCQKRKRFVREALDGRCALAASHHAYILSLRETASLLRKCFEPEVLKDAGRNSLTAPAKVTAQSSFPDAREVSQVFENADGLRSLHEEGIPEHNKGEADFAEPEDDFDNPSTETRARVFKNRNDVLKNIDSQSTNAFRDNSKNKRTVIGRSSPDVLPMGGRLKKPSIDVGNVPTSFLATLFACCREDVTVPESPSQAEIKYLTWHRSVSSQLPPSRNSLGNNAGSHISTLDWLYAWESKLYDEVKASSAICRRYDARCKKLRYDIAFTRASVKDLHSRVLVAVHKIGFISKNIEDVRDKYLQTQLDELIGGIQKLRPEISFQSESQRQARFLLSVELRKLNSELDGIPQGERKVSRNRNAVDVSLTETAVAPIFTTCEMWIKLLDGLPTTDLEEAIEGLIADISRSIPLIEKYIDLQENVRAAKERIWRRKD</sequence>
<dbReference type="PANTHER" id="PTHR21450">
    <property type="entry name" value="PROTEIN ALTERED PHOSPHATE STARVATION RESPONSE 1"/>
    <property type="match status" value="1"/>
</dbReference>
<dbReference type="EMBL" id="CM000761">
    <property type="protein sequence ID" value="OQU90529.1"/>
    <property type="molecule type" value="Genomic_DNA"/>
</dbReference>
<dbReference type="InterPro" id="IPR006867">
    <property type="entry name" value="DUF632"/>
</dbReference>
<accession>A0A1W0W814</accession>
<dbReference type="Gramene" id="OQU90529">
    <property type="protein sequence ID" value="OQU90529"/>
    <property type="gene ID" value="SORBI_3002G425101"/>
</dbReference>
<evidence type="ECO:0000259" key="2">
    <source>
        <dbReference type="Pfam" id="PF04783"/>
    </source>
</evidence>
<reference evidence="3 4" key="1">
    <citation type="journal article" date="2009" name="Nature">
        <title>The Sorghum bicolor genome and the diversification of grasses.</title>
        <authorList>
            <person name="Paterson A.H."/>
            <person name="Bowers J.E."/>
            <person name="Bruggmann R."/>
            <person name="Dubchak I."/>
            <person name="Grimwood J."/>
            <person name="Gundlach H."/>
            <person name="Haberer G."/>
            <person name="Hellsten U."/>
            <person name="Mitros T."/>
            <person name="Poliakov A."/>
            <person name="Schmutz J."/>
            <person name="Spannagl M."/>
            <person name="Tang H."/>
            <person name="Wang X."/>
            <person name="Wicker T."/>
            <person name="Bharti A.K."/>
            <person name="Chapman J."/>
            <person name="Feltus F.A."/>
            <person name="Gowik U."/>
            <person name="Grigoriev I.V."/>
            <person name="Lyons E."/>
            <person name="Maher C.A."/>
            <person name="Martis M."/>
            <person name="Narechania A."/>
            <person name="Otillar R.P."/>
            <person name="Penning B.W."/>
            <person name="Salamov A.A."/>
            <person name="Wang Y."/>
            <person name="Zhang L."/>
            <person name="Carpita N.C."/>
            <person name="Freeling M."/>
            <person name="Gingle A.R."/>
            <person name="Hash C.T."/>
            <person name="Keller B."/>
            <person name="Klein P."/>
            <person name="Kresovich S."/>
            <person name="McCann M.C."/>
            <person name="Ming R."/>
            <person name="Peterson D.G."/>
            <person name="Mehboob-ur-Rahman"/>
            <person name="Ware D."/>
            <person name="Westhoff P."/>
            <person name="Mayer K.F."/>
            <person name="Messing J."/>
            <person name="Rokhsar D.S."/>
        </authorList>
    </citation>
    <scope>NUCLEOTIDE SEQUENCE [LARGE SCALE GENOMIC DNA]</scope>
    <source>
        <strain evidence="4">cv. BTx623</strain>
    </source>
</reference>
<dbReference type="PANTHER" id="PTHR21450:SF30">
    <property type="entry name" value="OS07G0686500 PROTEIN"/>
    <property type="match status" value="1"/>
</dbReference>
<dbReference type="InterPro" id="IPR006868">
    <property type="entry name" value="DUF630"/>
</dbReference>
<evidence type="ECO:0000313" key="4">
    <source>
        <dbReference type="Proteomes" id="UP000000768"/>
    </source>
</evidence>
<proteinExistence type="predicted"/>
<dbReference type="InParanoid" id="A0A1W0W814"/>
<dbReference type="Pfam" id="PF04782">
    <property type="entry name" value="DUF632"/>
    <property type="match status" value="1"/>
</dbReference>
<gene>
    <name evidence="3" type="ORF">SORBI_3002G425101</name>
</gene>
<reference evidence="4" key="2">
    <citation type="journal article" date="2018" name="Plant J.">
        <title>The Sorghum bicolor reference genome: improved assembly, gene annotations, a transcriptome atlas, and signatures of genome organization.</title>
        <authorList>
            <person name="McCormick R.F."/>
            <person name="Truong S.K."/>
            <person name="Sreedasyam A."/>
            <person name="Jenkins J."/>
            <person name="Shu S."/>
            <person name="Sims D."/>
            <person name="Kennedy M."/>
            <person name="Amirebrahimi M."/>
            <person name="Weers B.D."/>
            <person name="McKinley B."/>
            <person name="Mattison A."/>
            <person name="Morishige D.T."/>
            <person name="Grimwood J."/>
            <person name="Schmutz J."/>
            <person name="Mullet J.E."/>
        </authorList>
    </citation>
    <scope>NUCLEOTIDE SEQUENCE [LARGE SCALE GENOMIC DNA]</scope>
    <source>
        <strain evidence="4">cv. BTx623</strain>
    </source>
</reference>
<keyword evidence="4" id="KW-1185">Reference proteome</keyword>
<evidence type="ECO:0000313" key="3">
    <source>
        <dbReference type="EMBL" id="OQU90529.1"/>
    </source>
</evidence>
<name>A0A1W0W814_SORBI</name>
<evidence type="ECO:0000259" key="1">
    <source>
        <dbReference type="Pfam" id="PF04782"/>
    </source>
</evidence>
<dbReference type="STRING" id="4558.A0A1W0W814"/>